<dbReference type="EMBL" id="ML179289">
    <property type="protein sequence ID" value="THU92057.1"/>
    <property type="molecule type" value="Genomic_DNA"/>
</dbReference>
<dbReference type="OrthoDB" id="3266451at2759"/>
<protein>
    <submittedName>
        <fullName evidence="1">Uncharacterized protein</fullName>
    </submittedName>
</protein>
<feature type="non-terminal residue" evidence="1">
    <location>
        <position position="1"/>
    </location>
</feature>
<gene>
    <name evidence="1" type="ORF">K435DRAFT_561534</name>
</gene>
<name>A0A4S8LRJ0_DENBC</name>
<proteinExistence type="predicted"/>
<keyword evidence="2" id="KW-1185">Reference proteome</keyword>
<dbReference type="Proteomes" id="UP000297245">
    <property type="component" value="Unassembled WGS sequence"/>
</dbReference>
<feature type="non-terminal residue" evidence="1">
    <location>
        <position position="111"/>
    </location>
</feature>
<organism evidence="1 2">
    <name type="scientific">Dendrothele bispora (strain CBS 962.96)</name>
    <dbReference type="NCBI Taxonomy" id="1314807"/>
    <lineage>
        <taxon>Eukaryota</taxon>
        <taxon>Fungi</taxon>
        <taxon>Dikarya</taxon>
        <taxon>Basidiomycota</taxon>
        <taxon>Agaricomycotina</taxon>
        <taxon>Agaricomycetes</taxon>
        <taxon>Agaricomycetidae</taxon>
        <taxon>Agaricales</taxon>
        <taxon>Agaricales incertae sedis</taxon>
        <taxon>Dendrothele</taxon>
    </lineage>
</organism>
<reference evidence="1 2" key="1">
    <citation type="journal article" date="2019" name="Nat. Ecol. Evol.">
        <title>Megaphylogeny resolves global patterns of mushroom evolution.</title>
        <authorList>
            <person name="Varga T."/>
            <person name="Krizsan K."/>
            <person name="Foldi C."/>
            <person name="Dima B."/>
            <person name="Sanchez-Garcia M."/>
            <person name="Sanchez-Ramirez S."/>
            <person name="Szollosi G.J."/>
            <person name="Szarkandi J.G."/>
            <person name="Papp V."/>
            <person name="Albert L."/>
            <person name="Andreopoulos W."/>
            <person name="Angelini C."/>
            <person name="Antonin V."/>
            <person name="Barry K.W."/>
            <person name="Bougher N.L."/>
            <person name="Buchanan P."/>
            <person name="Buyck B."/>
            <person name="Bense V."/>
            <person name="Catcheside P."/>
            <person name="Chovatia M."/>
            <person name="Cooper J."/>
            <person name="Damon W."/>
            <person name="Desjardin D."/>
            <person name="Finy P."/>
            <person name="Geml J."/>
            <person name="Haridas S."/>
            <person name="Hughes K."/>
            <person name="Justo A."/>
            <person name="Karasinski D."/>
            <person name="Kautmanova I."/>
            <person name="Kiss B."/>
            <person name="Kocsube S."/>
            <person name="Kotiranta H."/>
            <person name="LaButti K.M."/>
            <person name="Lechner B.E."/>
            <person name="Liimatainen K."/>
            <person name="Lipzen A."/>
            <person name="Lukacs Z."/>
            <person name="Mihaltcheva S."/>
            <person name="Morgado L.N."/>
            <person name="Niskanen T."/>
            <person name="Noordeloos M.E."/>
            <person name="Ohm R.A."/>
            <person name="Ortiz-Santana B."/>
            <person name="Ovrebo C."/>
            <person name="Racz N."/>
            <person name="Riley R."/>
            <person name="Savchenko A."/>
            <person name="Shiryaev A."/>
            <person name="Soop K."/>
            <person name="Spirin V."/>
            <person name="Szebenyi C."/>
            <person name="Tomsovsky M."/>
            <person name="Tulloss R.E."/>
            <person name="Uehling J."/>
            <person name="Grigoriev I.V."/>
            <person name="Vagvolgyi C."/>
            <person name="Papp T."/>
            <person name="Martin F.M."/>
            <person name="Miettinen O."/>
            <person name="Hibbett D.S."/>
            <person name="Nagy L.G."/>
        </authorList>
    </citation>
    <scope>NUCLEOTIDE SEQUENCE [LARGE SCALE GENOMIC DNA]</scope>
    <source>
        <strain evidence="1 2">CBS 962.96</strain>
    </source>
</reference>
<evidence type="ECO:0000313" key="2">
    <source>
        <dbReference type="Proteomes" id="UP000297245"/>
    </source>
</evidence>
<sequence length="111" mass="12812">TEEETACVNQILHDAESDFVNYDAEIVRPEVAFSALMHKRKCLQDYVAQHRSLLAPVRRLPPEVLSLIFLTHCRQESSKNTLIDSIVLSQVSIGWRRLALESPRLWTHFIL</sequence>
<evidence type="ECO:0000313" key="1">
    <source>
        <dbReference type="EMBL" id="THU92057.1"/>
    </source>
</evidence>
<accession>A0A4S8LRJ0</accession>
<dbReference type="Gene3D" id="1.20.1280.50">
    <property type="match status" value="1"/>
</dbReference>
<dbReference type="AlphaFoldDB" id="A0A4S8LRJ0"/>